<organism evidence="2 4">
    <name type="scientific">Medicago truncatula</name>
    <name type="common">Barrel medic</name>
    <name type="synonym">Medicago tribuloides</name>
    <dbReference type="NCBI Taxonomy" id="3880"/>
    <lineage>
        <taxon>Eukaryota</taxon>
        <taxon>Viridiplantae</taxon>
        <taxon>Streptophyta</taxon>
        <taxon>Embryophyta</taxon>
        <taxon>Tracheophyta</taxon>
        <taxon>Spermatophyta</taxon>
        <taxon>Magnoliopsida</taxon>
        <taxon>eudicotyledons</taxon>
        <taxon>Gunneridae</taxon>
        <taxon>Pentapetalae</taxon>
        <taxon>rosids</taxon>
        <taxon>fabids</taxon>
        <taxon>Fabales</taxon>
        <taxon>Fabaceae</taxon>
        <taxon>Papilionoideae</taxon>
        <taxon>50 kb inversion clade</taxon>
        <taxon>NPAAA clade</taxon>
        <taxon>Hologalegina</taxon>
        <taxon>IRL clade</taxon>
        <taxon>Trifolieae</taxon>
        <taxon>Medicago</taxon>
    </lineage>
</organism>
<keyword evidence="1" id="KW-0732">Signal</keyword>
<reference evidence="2 4" key="1">
    <citation type="journal article" date="2011" name="Nature">
        <title>The Medicago genome provides insight into the evolution of rhizobial symbioses.</title>
        <authorList>
            <person name="Young N.D."/>
            <person name="Debelle F."/>
            <person name="Oldroyd G.E."/>
            <person name="Geurts R."/>
            <person name="Cannon S.B."/>
            <person name="Udvardi M.K."/>
            <person name="Benedito V.A."/>
            <person name="Mayer K.F."/>
            <person name="Gouzy J."/>
            <person name="Schoof H."/>
            <person name="Van de Peer Y."/>
            <person name="Proost S."/>
            <person name="Cook D.R."/>
            <person name="Meyers B.C."/>
            <person name="Spannagl M."/>
            <person name="Cheung F."/>
            <person name="De Mita S."/>
            <person name="Krishnakumar V."/>
            <person name="Gundlach H."/>
            <person name="Zhou S."/>
            <person name="Mudge J."/>
            <person name="Bharti A.K."/>
            <person name="Murray J.D."/>
            <person name="Naoumkina M.A."/>
            <person name="Rosen B."/>
            <person name="Silverstein K.A."/>
            <person name="Tang H."/>
            <person name="Rombauts S."/>
            <person name="Zhao P.X."/>
            <person name="Zhou P."/>
            <person name="Barbe V."/>
            <person name="Bardou P."/>
            <person name="Bechner M."/>
            <person name="Bellec A."/>
            <person name="Berger A."/>
            <person name="Berges H."/>
            <person name="Bidwell S."/>
            <person name="Bisseling T."/>
            <person name="Choisne N."/>
            <person name="Couloux A."/>
            <person name="Denny R."/>
            <person name="Deshpande S."/>
            <person name="Dai X."/>
            <person name="Doyle J.J."/>
            <person name="Dudez A.M."/>
            <person name="Farmer A.D."/>
            <person name="Fouteau S."/>
            <person name="Franken C."/>
            <person name="Gibelin C."/>
            <person name="Gish J."/>
            <person name="Goldstein S."/>
            <person name="Gonzalez A.J."/>
            <person name="Green P.J."/>
            <person name="Hallab A."/>
            <person name="Hartog M."/>
            <person name="Hua A."/>
            <person name="Humphray S.J."/>
            <person name="Jeong D.H."/>
            <person name="Jing Y."/>
            <person name="Jocker A."/>
            <person name="Kenton S.M."/>
            <person name="Kim D.J."/>
            <person name="Klee K."/>
            <person name="Lai H."/>
            <person name="Lang C."/>
            <person name="Lin S."/>
            <person name="Macmil S.L."/>
            <person name="Magdelenat G."/>
            <person name="Matthews L."/>
            <person name="McCorrison J."/>
            <person name="Monaghan E.L."/>
            <person name="Mun J.H."/>
            <person name="Najar F.Z."/>
            <person name="Nicholson C."/>
            <person name="Noirot C."/>
            <person name="O'Bleness M."/>
            <person name="Paule C.R."/>
            <person name="Poulain J."/>
            <person name="Prion F."/>
            <person name="Qin B."/>
            <person name="Qu C."/>
            <person name="Retzel E.F."/>
            <person name="Riddle C."/>
            <person name="Sallet E."/>
            <person name="Samain S."/>
            <person name="Samson N."/>
            <person name="Sanders I."/>
            <person name="Saurat O."/>
            <person name="Scarpelli C."/>
            <person name="Schiex T."/>
            <person name="Segurens B."/>
            <person name="Severin A.J."/>
            <person name="Sherrier D.J."/>
            <person name="Shi R."/>
            <person name="Sims S."/>
            <person name="Singer S.R."/>
            <person name="Sinharoy S."/>
            <person name="Sterck L."/>
            <person name="Viollet A."/>
            <person name="Wang B.B."/>
            <person name="Wang K."/>
            <person name="Wang M."/>
            <person name="Wang X."/>
            <person name="Warfsmann J."/>
            <person name="Weissenbach J."/>
            <person name="White D.D."/>
            <person name="White J.D."/>
            <person name="Wiley G.B."/>
            <person name="Wincker P."/>
            <person name="Xing Y."/>
            <person name="Yang L."/>
            <person name="Yao Z."/>
            <person name="Ying F."/>
            <person name="Zhai J."/>
            <person name="Zhou L."/>
            <person name="Zuber A."/>
            <person name="Denarie J."/>
            <person name="Dixon R.A."/>
            <person name="May G.D."/>
            <person name="Schwartz D.C."/>
            <person name="Rogers J."/>
            <person name="Quetier F."/>
            <person name="Town C.D."/>
            <person name="Roe B.A."/>
        </authorList>
    </citation>
    <scope>NUCLEOTIDE SEQUENCE [LARGE SCALE GENOMIC DNA]</scope>
    <source>
        <strain evidence="2">A17</strain>
        <strain evidence="3 4">cv. Jemalong A17</strain>
    </source>
</reference>
<dbReference type="EMBL" id="CM001222">
    <property type="protein sequence ID" value="KEH26960.1"/>
    <property type="molecule type" value="Genomic_DNA"/>
</dbReference>
<dbReference type="Proteomes" id="UP000002051">
    <property type="component" value="Chromosome 6"/>
</dbReference>
<feature type="chain" id="PRO_5014499802" description="Secreted protein" evidence="1">
    <location>
        <begin position="21"/>
        <end position="116"/>
    </location>
</feature>
<dbReference type="EnsemblPlants" id="KEH26960">
    <property type="protein sequence ID" value="KEH26960"/>
    <property type="gene ID" value="MTR_6g081230"/>
</dbReference>
<reference evidence="3" key="3">
    <citation type="submission" date="2015-04" db="UniProtKB">
        <authorList>
            <consortium name="EnsemblPlants"/>
        </authorList>
    </citation>
    <scope>IDENTIFICATION</scope>
    <source>
        <strain evidence="3">cv. Jemalong A17</strain>
    </source>
</reference>
<sequence>MAMNIVLTLILSSQVAYAWGDWHCLGATYHTMTFENRISDGTFESITCYCFFCLKATQYKNELGEPLRLCGSLELVCEVYMEDGNLREMFVAFRSSYECVKISLEMQVGLDYFRIV</sequence>
<protein>
    <recommendedName>
        <fullName evidence="5">Secreted protein</fullName>
    </recommendedName>
</protein>
<feature type="signal peptide" evidence="1">
    <location>
        <begin position="1"/>
        <end position="20"/>
    </location>
</feature>
<proteinExistence type="predicted"/>
<gene>
    <name evidence="2" type="ordered locus">MTR_6g081230</name>
</gene>
<dbReference type="AlphaFoldDB" id="A0A072UM88"/>
<dbReference type="HOGENOM" id="CLU_2100530_0_0_1"/>
<keyword evidence="4" id="KW-1185">Reference proteome</keyword>
<name>A0A072UM88_MEDTR</name>
<accession>A0A072UM88</accession>
<evidence type="ECO:0000313" key="3">
    <source>
        <dbReference type="EnsemblPlants" id="KEH26960"/>
    </source>
</evidence>
<evidence type="ECO:0000313" key="2">
    <source>
        <dbReference type="EMBL" id="KEH26960.1"/>
    </source>
</evidence>
<evidence type="ECO:0008006" key="5">
    <source>
        <dbReference type="Google" id="ProtNLM"/>
    </source>
</evidence>
<evidence type="ECO:0000313" key="4">
    <source>
        <dbReference type="Proteomes" id="UP000002051"/>
    </source>
</evidence>
<reference evidence="2 4" key="2">
    <citation type="journal article" date="2014" name="BMC Genomics">
        <title>An improved genome release (version Mt4.0) for the model legume Medicago truncatula.</title>
        <authorList>
            <person name="Tang H."/>
            <person name="Krishnakumar V."/>
            <person name="Bidwell S."/>
            <person name="Rosen B."/>
            <person name="Chan A."/>
            <person name="Zhou S."/>
            <person name="Gentzbittel L."/>
            <person name="Childs K.L."/>
            <person name="Yandell M."/>
            <person name="Gundlach H."/>
            <person name="Mayer K.F."/>
            <person name="Schwartz D.C."/>
            <person name="Town C.D."/>
        </authorList>
    </citation>
    <scope>GENOME REANNOTATION</scope>
    <source>
        <strain evidence="2">A17</strain>
        <strain evidence="3 4">cv. Jemalong A17</strain>
    </source>
</reference>
<evidence type="ECO:0000256" key="1">
    <source>
        <dbReference type="SAM" id="SignalP"/>
    </source>
</evidence>